<evidence type="ECO:0000256" key="13">
    <source>
        <dbReference type="SAM" id="Phobius"/>
    </source>
</evidence>
<evidence type="ECO:0000256" key="1">
    <source>
        <dbReference type="ARBA" id="ARBA00004477"/>
    </source>
</evidence>
<keyword evidence="12" id="KW-0753">Steroid metabolism</keyword>
<evidence type="ECO:0000313" key="14">
    <source>
        <dbReference type="Proteomes" id="UP000694888"/>
    </source>
</evidence>
<evidence type="ECO:0000256" key="5">
    <source>
        <dbReference type="ARBA" id="ARBA00022824"/>
    </source>
</evidence>
<reference evidence="15" key="1">
    <citation type="submission" date="2025-08" db="UniProtKB">
        <authorList>
            <consortium name="RefSeq"/>
        </authorList>
    </citation>
    <scope>IDENTIFICATION</scope>
</reference>
<keyword evidence="6" id="KW-0752">Steroid biosynthesis</keyword>
<organism evidence="14 15">
    <name type="scientific">Aplysia californica</name>
    <name type="common">California sea hare</name>
    <dbReference type="NCBI Taxonomy" id="6500"/>
    <lineage>
        <taxon>Eukaryota</taxon>
        <taxon>Metazoa</taxon>
        <taxon>Spiralia</taxon>
        <taxon>Lophotrochozoa</taxon>
        <taxon>Mollusca</taxon>
        <taxon>Gastropoda</taxon>
        <taxon>Heterobranchia</taxon>
        <taxon>Euthyneura</taxon>
        <taxon>Tectipleura</taxon>
        <taxon>Aplysiida</taxon>
        <taxon>Aplysioidea</taxon>
        <taxon>Aplysiidae</taxon>
        <taxon>Aplysia</taxon>
    </lineage>
</organism>
<evidence type="ECO:0000256" key="11">
    <source>
        <dbReference type="ARBA" id="ARBA00023166"/>
    </source>
</evidence>
<evidence type="ECO:0000256" key="4">
    <source>
        <dbReference type="ARBA" id="ARBA00022692"/>
    </source>
</evidence>
<evidence type="ECO:0000256" key="2">
    <source>
        <dbReference type="ARBA" id="ARBA00005377"/>
    </source>
</evidence>
<dbReference type="GeneID" id="101846849"/>
<evidence type="ECO:0000256" key="3">
    <source>
        <dbReference type="ARBA" id="ARBA00022516"/>
    </source>
</evidence>
<keyword evidence="3" id="KW-0444">Lipid biosynthesis</keyword>
<gene>
    <name evidence="15" type="primary">LOC101846849</name>
</gene>
<accession>A0ABM0JB74</accession>
<protein>
    <submittedName>
        <fullName evidence="15">Ergosterol biosynthetic protein 28 homolog</fullName>
    </submittedName>
</protein>
<evidence type="ECO:0000256" key="8">
    <source>
        <dbReference type="ARBA" id="ARBA00023011"/>
    </source>
</evidence>
<keyword evidence="7 13" id="KW-1133">Transmembrane helix</keyword>
<keyword evidence="8" id="KW-0756">Sterol biosynthesis</keyword>
<feature type="transmembrane region" description="Helical" evidence="13">
    <location>
        <begin position="12"/>
        <end position="31"/>
    </location>
</feature>
<sequence>MTGTLKFVNILRIWIGFVAVMAIGNTVQCFISNTYLYDRLYTINKNNVSGLTARLFGVWTLLAGGLRLLCALHIENRVLYHTTLFSFFLAQLHFLSEVFVYKTAAFTAGIIAPVIVSSVSILLMLIGYWFVEWNDPRAGYTDENEQILKGSKKSK</sequence>
<evidence type="ECO:0000256" key="6">
    <source>
        <dbReference type="ARBA" id="ARBA00022955"/>
    </source>
</evidence>
<dbReference type="PANTHER" id="PTHR15451">
    <property type="entry name" value="ERGOSTEROL BIOSYNTHETIC PROTEIN 28-RELATED"/>
    <property type="match status" value="1"/>
</dbReference>
<dbReference type="Pfam" id="PF03694">
    <property type="entry name" value="Erg28"/>
    <property type="match status" value="1"/>
</dbReference>
<dbReference type="Proteomes" id="UP000694888">
    <property type="component" value="Unplaced"/>
</dbReference>
<dbReference type="InterPro" id="IPR005352">
    <property type="entry name" value="Erg28"/>
</dbReference>
<feature type="transmembrane region" description="Helical" evidence="13">
    <location>
        <begin position="51"/>
        <end position="74"/>
    </location>
</feature>
<comment type="subcellular location">
    <subcellularLocation>
        <location evidence="1">Endoplasmic reticulum membrane</location>
        <topology evidence="1">Multi-pass membrane protein</topology>
    </subcellularLocation>
</comment>
<dbReference type="RefSeq" id="XP_005089650.1">
    <property type="nucleotide sequence ID" value="XM_005089593.3"/>
</dbReference>
<evidence type="ECO:0000256" key="10">
    <source>
        <dbReference type="ARBA" id="ARBA00023136"/>
    </source>
</evidence>
<evidence type="ECO:0000256" key="7">
    <source>
        <dbReference type="ARBA" id="ARBA00022989"/>
    </source>
</evidence>
<evidence type="ECO:0000256" key="9">
    <source>
        <dbReference type="ARBA" id="ARBA00023098"/>
    </source>
</evidence>
<keyword evidence="10 13" id="KW-0472">Membrane</keyword>
<keyword evidence="5" id="KW-0256">Endoplasmic reticulum</keyword>
<keyword evidence="4 13" id="KW-0812">Transmembrane</keyword>
<evidence type="ECO:0000313" key="15">
    <source>
        <dbReference type="RefSeq" id="XP_005089650.1"/>
    </source>
</evidence>
<comment type="similarity">
    <text evidence="2">Belongs to the ERG28 family.</text>
</comment>
<keyword evidence="9" id="KW-0443">Lipid metabolism</keyword>
<keyword evidence="11" id="KW-1207">Sterol metabolism</keyword>
<feature type="transmembrane region" description="Helical" evidence="13">
    <location>
        <begin position="80"/>
        <end position="101"/>
    </location>
</feature>
<keyword evidence="14" id="KW-1185">Reference proteome</keyword>
<evidence type="ECO:0000256" key="12">
    <source>
        <dbReference type="ARBA" id="ARBA00023221"/>
    </source>
</evidence>
<feature type="transmembrane region" description="Helical" evidence="13">
    <location>
        <begin position="108"/>
        <end position="131"/>
    </location>
</feature>
<name>A0ABM0JB74_APLCA</name>
<dbReference type="PANTHER" id="PTHR15451:SF19">
    <property type="entry name" value="ERGOSTEROL BIOSYNTHETIC PROTEIN 28 HOMOLOG"/>
    <property type="match status" value="1"/>
</dbReference>
<proteinExistence type="inferred from homology"/>